<dbReference type="AlphaFoldDB" id="W0SD94"/>
<dbReference type="CDD" id="cd03024">
    <property type="entry name" value="DsbA_FrnE"/>
    <property type="match status" value="1"/>
</dbReference>
<reference evidence="2 3" key="1">
    <citation type="journal article" date="2014" name="Syst. Appl. Microbiol.">
        <title>Complete genomes of freshwater sulfur oxidizers Sulfuricella denitrificans skB26 and Sulfuritalea hydrogenivorans sk43H: genetic insights into the sulfur oxidation pathway of betaproteobacteria.</title>
        <authorList>
            <person name="Watanabe T."/>
            <person name="Kojima H."/>
            <person name="Fukui M."/>
        </authorList>
    </citation>
    <scope>NUCLEOTIDE SEQUENCE [LARGE SCALE GENOMIC DNA]</scope>
    <source>
        <strain evidence="2">DSM22779</strain>
    </source>
</reference>
<dbReference type="SUPFAM" id="SSF52833">
    <property type="entry name" value="Thioredoxin-like"/>
    <property type="match status" value="1"/>
</dbReference>
<dbReference type="Gene3D" id="3.40.30.10">
    <property type="entry name" value="Glutaredoxin"/>
    <property type="match status" value="1"/>
</dbReference>
<dbReference type="Pfam" id="PF01323">
    <property type="entry name" value="DSBA"/>
    <property type="match status" value="2"/>
</dbReference>
<gene>
    <name evidence="2" type="ORF">SUTH_01395</name>
</gene>
<proteinExistence type="predicted"/>
<dbReference type="Proteomes" id="UP000031637">
    <property type="component" value="Chromosome"/>
</dbReference>
<evidence type="ECO:0000259" key="1">
    <source>
        <dbReference type="Pfam" id="PF01323"/>
    </source>
</evidence>
<dbReference type="GO" id="GO:0016491">
    <property type="term" value="F:oxidoreductase activity"/>
    <property type="evidence" value="ECO:0007669"/>
    <property type="project" value="InterPro"/>
</dbReference>
<protein>
    <submittedName>
        <fullName evidence="2">DSBA oxidoreductase</fullName>
    </submittedName>
</protein>
<dbReference type="EMBL" id="AP012547">
    <property type="protein sequence ID" value="BAO29194.1"/>
    <property type="molecule type" value="Genomic_DNA"/>
</dbReference>
<dbReference type="InterPro" id="IPR001853">
    <property type="entry name" value="DSBA-like_thioredoxin_dom"/>
</dbReference>
<dbReference type="PANTHER" id="PTHR13887">
    <property type="entry name" value="GLUTATHIONE S-TRANSFERASE KAPPA"/>
    <property type="match status" value="1"/>
</dbReference>
<keyword evidence="3" id="KW-1185">Reference proteome</keyword>
<organism evidence="2 3">
    <name type="scientific">Sulfuritalea hydrogenivorans sk43H</name>
    <dbReference type="NCBI Taxonomy" id="1223802"/>
    <lineage>
        <taxon>Bacteria</taxon>
        <taxon>Pseudomonadati</taxon>
        <taxon>Pseudomonadota</taxon>
        <taxon>Betaproteobacteria</taxon>
        <taxon>Nitrosomonadales</taxon>
        <taxon>Sterolibacteriaceae</taxon>
        <taxon>Sulfuritalea</taxon>
    </lineage>
</organism>
<sequence length="233" mass="25239">MKLTVDVVSDVVCPWCFIGKRHLDRALELWRAEQPAGVATVTWRPFFLNPDTPEAGEPYRPFLEKKFGGPKQLEELWQRVSAAGRGAGIEFAFEKIELRANTLNAHRLIHYAQKYDTGVMSTARPKTVSLADGADGTVTPALIEALFAAQFLHGRHVGDRAVLAAVAGECGMDEAAVRSYLDSDEDAEAVRAGDAEARRLGIGGVPFFIFNNKLAASGAQPPDALLKAMCEAA</sequence>
<evidence type="ECO:0000313" key="3">
    <source>
        <dbReference type="Proteomes" id="UP000031637"/>
    </source>
</evidence>
<feature type="domain" description="DSBA-like thioredoxin" evidence="1">
    <location>
        <begin position="121"/>
        <end position="228"/>
    </location>
</feature>
<dbReference type="PANTHER" id="PTHR13887:SF41">
    <property type="entry name" value="THIOREDOXIN SUPERFAMILY PROTEIN"/>
    <property type="match status" value="1"/>
</dbReference>
<dbReference type="HOGENOM" id="CLU_069253_0_4_4"/>
<accession>W0SD94</accession>
<dbReference type="OrthoDB" id="9799122at2"/>
<dbReference type="RefSeq" id="WP_041098149.1">
    <property type="nucleotide sequence ID" value="NZ_AP012547.1"/>
</dbReference>
<name>W0SD94_9PROT</name>
<dbReference type="KEGG" id="shd:SUTH_01395"/>
<dbReference type="InterPro" id="IPR036249">
    <property type="entry name" value="Thioredoxin-like_sf"/>
</dbReference>
<evidence type="ECO:0000313" key="2">
    <source>
        <dbReference type="EMBL" id="BAO29194.1"/>
    </source>
</evidence>
<dbReference type="STRING" id="1223802.SUTH_01395"/>
<feature type="domain" description="DSBA-like thioredoxin" evidence="1">
    <location>
        <begin position="4"/>
        <end position="116"/>
    </location>
</feature>